<reference evidence="1 2" key="1">
    <citation type="submission" date="2018-07" db="EMBL/GenBank/DDBJ databases">
        <title>Arthrobacter sp. nov., isolated from raw cow's milk with high bacterial count.</title>
        <authorList>
            <person name="Hahne J."/>
            <person name="Isele D."/>
            <person name="Lipski A."/>
        </authorList>
    </citation>
    <scope>NUCLEOTIDE SEQUENCE [LARGE SCALE GENOMIC DNA]</scope>
    <source>
        <strain evidence="1 2">JZ R-35</strain>
    </source>
</reference>
<accession>A0A399JFL1</accession>
<evidence type="ECO:0000313" key="1">
    <source>
        <dbReference type="EMBL" id="RII41296.1"/>
    </source>
</evidence>
<name>A0A399JFL1_9MICC</name>
<protein>
    <submittedName>
        <fullName evidence="1">Uncharacterized protein</fullName>
    </submittedName>
</protein>
<gene>
    <name evidence="1" type="ORF">DWB68_13210</name>
</gene>
<dbReference type="RefSeq" id="WP_119425589.1">
    <property type="nucleotide sequence ID" value="NZ_QQXK01000030.1"/>
</dbReference>
<dbReference type="Proteomes" id="UP000265419">
    <property type="component" value="Unassembled WGS sequence"/>
</dbReference>
<dbReference type="AlphaFoldDB" id="A0A399JFL1"/>
<dbReference type="EMBL" id="QQXK01000030">
    <property type="protein sequence ID" value="RII41296.1"/>
    <property type="molecule type" value="Genomic_DNA"/>
</dbReference>
<proteinExistence type="predicted"/>
<comment type="caution">
    <text evidence="1">The sequence shown here is derived from an EMBL/GenBank/DDBJ whole genome shotgun (WGS) entry which is preliminary data.</text>
</comment>
<sequence>MTEKNKAAAAAGSTVKKAYRVGVIAVTCDRIWALAQKLWGWTLEICRGLAEGINDDPGNFPGPDLILA</sequence>
<keyword evidence="2" id="KW-1185">Reference proteome</keyword>
<organism evidence="1 2">
    <name type="scientific">Galactobacter valiniphilus</name>
    <dbReference type="NCBI Taxonomy" id="2676122"/>
    <lineage>
        <taxon>Bacteria</taxon>
        <taxon>Bacillati</taxon>
        <taxon>Actinomycetota</taxon>
        <taxon>Actinomycetes</taxon>
        <taxon>Micrococcales</taxon>
        <taxon>Micrococcaceae</taxon>
        <taxon>Galactobacter</taxon>
    </lineage>
</organism>
<evidence type="ECO:0000313" key="2">
    <source>
        <dbReference type="Proteomes" id="UP000265419"/>
    </source>
</evidence>